<evidence type="ECO:0000256" key="18">
    <source>
        <dbReference type="SAM" id="MobiDB-lite"/>
    </source>
</evidence>
<dbReference type="Proteomes" id="UP000009192">
    <property type="component" value="Unassembled WGS sequence"/>
</dbReference>
<feature type="region of interest" description="Disordered" evidence="18">
    <location>
        <begin position="356"/>
        <end position="378"/>
    </location>
</feature>
<dbReference type="OrthoDB" id="26491at2759"/>
<evidence type="ECO:0000313" key="22">
    <source>
        <dbReference type="Proteomes" id="UP000009192"/>
    </source>
</evidence>
<dbReference type="InterPro" id="IPR019974">
    <property type="entry name" value="XPG_CS"/>
</dbReference>
<dbReference type="PhylomeDB" id="B4KJQ3"/>
<dbReference type="SMART" id="SM00484">
    <property type="entry name" value="XPGI"/>
    <property type="match status" value="1"/>
</dbReference>
<keyword evidence="22" id="KW-1185">Reference proteome</keyword>
<dbReference type="FunFam" id="3.40.50.1010:FF:000002">
    <property type="entry name" value="Exonuclease 1, putative"/>
    <property type="match status" value="1"/>
</dbReference>
<comment type="subcellular location">
    <subcellularLocation>
        <location evidence="1 17">Nucleus</location>
    </subcellularLocation>
</comment>
<organism evidence="21 22">
    <name type="scientific">Drosophila mojavensis</name>
    <name type="common">Fruit fly</name>
    <dbReference type="NCBI Taxonomy" id="7230"/>
    <lineage>
        <taxon>Eukaryota</taxon>
        <taxon>Metazoa</taxon>
        <taxon>Ecdysozoa</taxon>
        <taxon>Arthropoda</taxon>
        <taxon>Hexapoda</taxon>
        <taxon>Insecta</taxon>
        <taxon>Pterygota</taxon>
        <taxon>Neoptera</taxon>
        <taxon>Endopterygota</taxon>
        <taxon>Diptera</taxon>
        <taxon>Brachycera</taxon>
        <taxon>Muscomorpha</taxon>
        <taxon>Ephydroidea</taxon>
        <taxon>Drosophilidae</taxon>
        <taxon>Drosophila</taxon>
    </lineage>
</organism>
<dbReference type="GO" id="GO:0006310">
    <property type="term" value="P:DNA recombination"/>
    <property type="evidence" value="ECO:0007669"/>
    <property type="project" value="TreeGrafter"/>
</dbReference>
<keyword evidence="7" id="KW-0255">Endonuclease</keyword>
<dbReference type="PRINTS" id="PR00853">
    <property type="entry name" value="XPGRADSUPER"/>
</dbReference>
<evidence type="ECO:0000256" key="3">
    <source>
        <dbReference type="ARBA" id="ARBA00020324"/>
    </source>
</evidence>
<evidence type="ECO:0000256" key="16">
    <source>
        <dbReference type="ARBA" id="ARBA00023242"/>
    </source>
</evidence>
<evidence type="ECO:0000256" key="15">
    <source>
        <dbReference type="ARBA" id="ARBA00023204"/>
    </source>
</evidence>
<keyword evidence="6 17" id="KW-0479">Metal-binding</keyword>
<evidence type="ECO:0000256" key="5">
    <source>
        <dbReference type="ARBA" id="ARBA00022722"/>
    </source>
</evidence>
<evidence type="ECO:0000256" key="4">
    <source>
        <dbReference type="ARBA" id="ARBA00022553"/>
    </source>
</evidence>
<keyword evidence="15 17" id="KW-0234">DNA repair</keyword>
<dbReference type="eggNOG" id="KOG2518">
    <property type="taxonomic scope" value="Eukaryota"/>
</dbReference>
<dbReference type="InParanoid" id="B4KJQ3"/>
<dbReference type="GO" id="GO:0005634">
    <property type="term" value="C:nucleus"/>
    <property type="evidence" value="ECO:0007669"/>
    <property type="project" value="UniProtKB-SubCell"/>
</dbReference>
<dbReference type="KEGG" id="dmo:Dmoj_GI14203"/>
<keyword evidence="14 17" id="KW-0238">DNA-binding</keyword>
<dbReference type="SMART" id="SM00279">
    <property type="entry name" value="HhH2"/>
    <property type="match status" value="1"/>
</dbReference>
<keyword evidence="5 17" id="KW-0540">Nuclease</keyword>
<dbReference type="SUPFAM" id="SSF88723">
    <property type="entry name" value="PIN domain-like"/>
    <property type="match status" value="1"/>
</dbReference>
<reference evidence="21 22" key="1">
    <citation type="journal article" date="2007" name="Nature">
        <title>Evolution of genes and genomes on the Drosophila phylogeny.</title>
        <authorList>
            <consortium name="Drosophila 12 Genomes Consortium"/>
            <person name="Clark A.G."/>
            <person name="Eisen M.B."/>
            <person name="Smith D.R."/>
            <person name="Bergman C.M."/>
            <person name="Oliver B."/>
            <person name="Markow T.A."/>
            <person name="Kaufman T.C."/>
            <person name="Kellis M."/>
            <person name="Gelbart W."/>
            <person name="Iyer V.N."/>
            <person name="Pollard D.A."/>
            <person name="Sackton T.B."/>
            <person name="Larracuente A.M."/>
            <person name="Singh N.D."/>
            <person name="Abad J.P."/>
            <person name="Abt D.N."/>
            <person name="Adryan B."/>
            <person name="Aguade M."/>
            <person name="Akashi H."/>
            <person name="Anderson W.W."/>
            <person name="Aquadro C.F."/>
            <person name="Ardell D.H."/>
            <person name="Arguello R."/>
            <person name="Artieri C.G."/>
            <person name="Barbash D.A."/>
            <person name="Barker D."/>
            <person name="Barsanti P."/>
            <person name="Batterham P."/>
            <person name="Batzoglou S."/>
            <person name="Begun D."/>
            <person name="Bhutkar A."/>
            <person name="Blanco E."/>
            <person name="Bosak S.A."/>
            <person name="Bradley R.K."/>
            <person name="Brand A.D."/>
            <person name="Brent M.R."/>
            <person name="Brooks A.N."/>
            <person name="Brown R.H."/>
            <person name="Butlin R.K."/>
            <person name="Caggese C."/>
            <person name="Calvi B.R."/>
            <person name="Bernardo de Carvalho A."/>
            <person name="Caspi A."/>
            <person name="Castrezana S."/>
            <person name="Celniker S.E."/>
            <person name="Chang J.L."/>
            <person name="Chapple C."/>
            <person name="Chatterji S."/>
            <person name="Chinwalla A."/>
            <person name="Civetta A."/>
            <person name="Clifton S.W."/>
            <person name="Comeron J.M."/>
            <person name="Costello J.C."/>
            <person name="Coyne J.A."/>
            <person name="Daub J."/>
            <person name="David R.G."/>
            <person name="Delcher A.L."/>
            <person name="Delehaunty K."/>
            <person name="Do C.B."/>
            <person name="Ebling H."/>
            <person name="Edwards K."/>
            <person name="Eickbush T."/>
            <person name="Evans J.D."/>
            <person name="Filipski A."/>
            <person name="Findeiss S."/>
            <person name="Freyhult E."/>
            <person name="Fulton L."/>
            <person name="Fulton R."/>
            <person name="Garcia A.C."/>
            <person name="Gardiner A."/>
            <person name="Garfield D.A."/>
            <person name="Garvin B.E."/>
            <person name="Gibson G."/>
            <person name="Gilbert D."/>
            <person name="Gnerre S."/>
            <person name="Godfrey J."/>
            <person name="Good R."/>
            <person name="Gotea V."/>
            <person name="Gravely B."/>
            <person name="Greenberg A.J."/>
            <person name="Griffiths-Jones S."/>
            <person name="Gross S."/>
            <person name="Guigo R."/>
            <person name="Gustafson E.A."/>
            <person name="Haerty W."/>
            <person name="Hahn M.W."/>
            <person name="Halligan D.L."/>
            <person name="Halpern A.L."/>
            <person name="Halter G.M."/>
            <person name="Han M.V."/>
            <person name="Heger A."/>
            <person name="Hillier L."/>
            <person name="Hinrichs A.S."/>
            <person name="Holmes I."/>
            <person name="Hoskins R.A."/>
            <person name="Hubisz M.J."/>
            <person name="Hultmark D."/>
            <person name="Huntley M.A."/>
            <person name="Jaffe D.B."/>
            <person name="Jagadeeshan S."/>
            <person name="Jeck W.R."/>
            <person name="Johnson J."/>
            <person name="Jones C.D."/>
            <person name="Jordan W.C."/>
            <person name="Karpen G.H."/>
            <person name="Kataoka E."/>
            <person name="Keightley P.D."/>
            <person name="Kheradpour P."/>
            <person name="Kirkness E.F."/>
            <person name="Koerich L.B."/>
            <person name="Kristiansen K."/>
            <person name="Kudrna D."/>
            <person name="Kulathinal R.J."/>
            <person name="Kumar S."/>
            <person name="Kwok R."/>
            <person name="Lander E."/>
            <person name="Langley C.H."/>
            <person name="Lapoint R."/>
            <person name="Lazzaro B.P."/>
            <person name="Lee S.J."/>
            <person name="Levesque L."/>
            <person name="Li R."/>
            <person name="Lin C.F."/>
            <person name="Lin M.F."/>
            <person name="Lindblad-Toh K."/>
            <person name="Llopart A."/>
            <person name="Long M."/>
            <person name="Low L."/>
            <person name="Lozovsky E."/>
            <person name="Lu J."/>
            <person name="Luo M."/>
            <person name="Machado C.A."/>
            <person name="Makalowski W."/>
            <person name="Marzo M."/>
            <person name="Matsuda M."/>
            <person name="Matzkin L."/>
            <person name="McAllister B."/>
            <person name="McBride C.S."/>
            <person name="McKernan B."/>
            <person name="McKernan K."/>
            <person name="Mendez-Lago M."/>
            <person name="Minx P."/>
            <person name="Mollenhauer M.U."/>
            <person name="Montooth K."/>
            <person name="Mount S.M."/>
            <person name="Mu X."/>
            <person name="Myers E."/>
            <person name="Negre B."/>
            <person name="Newfeld S."/>
            <person name="Nielsen R."/>
            <person name="Noor M.A."/>
            <person name="O'Grady P."/>
            <person name="Pachter L."/>
            <person name="Papaceit M."/>
            <person name="Parisi M.J."/>
            <person name="Parisi M."/>
            <person name="Parts L."/>
            <person name="Pedersen J.S."/>
            <person name="Pesole G."/>
            <person name="Phillippy A.M."/>
            <person name="Ponting C.P."/>
            <person name="Pop M."/>
            <person name="Porcelli D."/>
            <person name="Powell J.R."/>
            <person name="Prohaska S."/>
            <person name="Pruitt K."/>
            <person name="Puig M."/>
            <person name="Quesneville H."/>
            <person name="Ram K.R."/>
            <person name="Rand D."/>
            <person name="Rasmussen M.D."/>
            <person name="Reed L.K."/>
            <person name="Reenan R."/>
            <person name="Reily A."/>
            <person name="Remington K.A."/>
            <person name="Rieger T.T."/>
            <person name="Ritchie M.G."/>
            <person name="Robin C."/>
            <person name="Rogers Y.H."/>
            <person name="Rohde C."/>
            <person name="Rozas J."/>
            <person name="Rubenfield M.J."/>
            <person name="Ruiz A."/>
            <person name="Russo S."/>
            <person name="Salzberg S.L."/>
            <person name="Sanchez-Gracia A."/>
            <person name="Saranga D.J."/>
            <person name="Sato H."/>
            <person name="Schaeffer S.W."/>
            <person name="Schatz M.C."/>
            <person name="Schlenke T."/>
            <person name="Schwartz R."/>
            <person name="Segarra C."/>
            <person name="Singh R.S."/>
            <person name="Sirot L."/>
            <person name="Sirota M."/>
            <person name="Sisneros N.B."/>
            <person name="Smith C.D."/>
            <person name="Smith T.F."/>
            <person name="Spieth J."/>
            <person name="Stage D.E."/>
            <person name="Stark A."/>
            <person name="Stephan W."/>
            <person name="Strausberg R.L."/>
            <person name="Strempel S."/>
            <person name="Sturgill D."/>
            <person name="Sutton G."/>
            <person name="Sutton G.G."/>
            <person name="Tao W."/>
            <person name="Teichmann S."/>
            <person name="Tobari Y.N."/>
            <person name="Tomimura Y."/>
            <person name="Tsolas J.M."/>
            <person name="Valente V.L."/>
            <person name="Venter E."/>
            <person name="Venter J.C."/>
            <person name="Vicario S."/>
            <person name="Vieira F.G."/>
            <person name="Vilella A.J."/>
            <person name="Villasante A."/>
            <person name="Walenz B."/>
            <person name="Wang J."/>
            <person name="Wasserman M."/>
            <person name="Watts T."/>
            <person name="Wilson D."/>
            <person name="Wilson R.K."/>
            <person name="Wing R.A."/>
            <person name="Wolfner M.F."/>
            <person name="Wong A."/>
            <person name="Wong G.K."/>
            <person name="Wu C.I."/>
            <person name="Wu G."/>
            <person name="Yamamoto D."/>
            <person name="Yang H.P."/>
            <person name="Yang S.P."/>
            <person name="Yorke J.A."/>
            <person name="Yoshida K."/>
            <person name="Zdobnov E."/>
            <person name="Zhang P."/>
            <person name="Zhang Y."/>
            <person name="Zimin A.V."/>
            <person name="Baldwin J."/>
            <person name="Abdouelleil A."/>
            <person name="Abdulkadir J."/>
            <person name="Abebe A."/>
            <person name="Abera B."/>
            <person name="Abreu J."/>
            <person name="Acer S.C."/>
            <person name="Aftuck L."/>
            <person name="Alexander A."/>
            <person name="An P."/>
            <person name="Anderson E."/>
            <person name="Anderson S."/>
            <person name="Arachi H."/>
            <person name="Azer M."/>
            <person name="Bachantsang P."/>
            <person name="Barry A."/>
            <person name="Bayul T."/>
            <person name="Berlin A."/>
            <person name="Bessette D."/>
            <person name="Bloom T."/>
            <person name="Blye J."/>
            <person name="Boguslavskiy L."/>
            <person name="Bonnet C."/>
            <person name="Boukhgalter B."/>
            <person name="Bourzgui I."/>
            <person name="Brown A."/>
            <person name="Cahill P."/>
            <person name="Channer S."/>
            <person name="Cheshatsang Y."/>
            <person name="Chuda L."/>
            <person name="Citroen M."/>
            <person name="Collymore A."/>
            <person name="Cooke P."/>
            <person name="Costello M."/>
            <person name="D'Aco K."/>
            <person name="Daza R."/>
            <person name="De Haan G."/>
            <person name="DeGray S."/>
            <person name="DeMaso C."/>
            <person name="Dhargay N."/>
            <person name="Dooley K."/>
            <person name="Dooley E."/>
            <person name="Doricent M."/>
            <person name="Dorje P."/>
            <person name="Dorjee K."/>
            <person name="Dupes A."/>
            <person name="Elong R."/>
            <person name="Falk J."/>
            <person name="Farina A."/>
            <person name="Faro S."/>
            <person name="Ferguson D."/>
            <person name="Fisher S."/>
            <person name="Foley C.D."/>
            <person name="Franke A."/>
            <person name="Friedrich D."/>
            <person name="Gadbois L."/>
            <person name="Gearin G."/>
            <person name="Gearin C.R."/>
            <person name="Giannoukos G."/>
            <person name="Goode T."/>
            <person name="Graham J."/>
            <person name="Grandbois E."/>
            <person name="Grewal S."/>
            <person name="Gyaltsen K."/>
            <person name="Hafez N."/>
            <person name="Hagos B."/>
            <person name="Hall J."/>
            <person name="Henson C."/>
            <person name="Hollinger A."/>
            <person name="Honan T."/>
            <person name="Huard M.D."/>
            <person name="Hughes L."/>
            <person name="Hurhula B."/>
            <person name="Husby M.E."/>
            <person name="Kamat A."/>
            <person name="Kanga B."/>
            <person name="Kashin S."/>
            <person name="Khazanovich D."/>
            <person name="Kisner P."/>
            <person name="Lance K."/>
            <person name="Lara M."/>
            <person name="Lee W."/>
            <person name="Lennon N."/>
            <person name="Letendre F."/>
            <person name="LeVine R."/>
            <person name="Lipovsky A."/>
            <person name="Liu X."/>
            <person name="Liu J."/>
            <person name="Liu S."/>
            <person name="Lokyitsang T."/>
            <person name="Lokyitsang Y."/>
            <person name="Lubonja R."/>
            <person name="Lui A."/>
            <person name="MacDonald P."/>
            <person name="Magnisalis V."/>
            <person name="Maru K."/>
            <person name="Matthews C."/>
            <person name="McCusker W."/>
            <person name="McDonough S."/>
            <person name="Mehta T."/>
            <person name="Meldrim J."/>
            <person name="Meneus L."/>
            <person name="Mihai O."/>
            <person name="Mihalev A."/>
            <person name="Mihova T."/>
            <person name="Mittelman R."/>
            <person name="Mlenga V."/>
            <person name="Montmayeur A."/>
            <person name="Mulrain L."/>
            <person name="Navidi A."/>
            <person name="Naylor J."/>
            <person name="Negash T."/>
            <person name="Nguyen T."/>
            <person name="Nguyen N."/>
            <person name="Nicol R."/>
            <person name="Norbu C."/>
            <person name="Norbu N."/>
            <person name="Novod N."/>
            <person name="O'Neill B."/>
            <person name="Osman S."/>
            <person name="Markiewicz E."/>
            <person name="Oyono O.L."/>
            <person name="Patti C."/>
            <person name="Phunkhang P."/>
            <person name="Pierre F."/>
            <person name="Priest M."/>
            <person name="Raghuraman S."/>
            <person name="Rege F."/>
            <person name="Reyes R."/>
            <person name="Rise C."/>
            <person name="Rogov P."/>
            <person name="Ross K."/>
            <person name="Ryan E."/>
            <person name="Settipalli S."/>
            <person name="Shea T."/>
            <person name="Sherpa N."/>
            <person name="Shi L."/>
            <person name="Shih D."/>
            <person name="Sparrow T."/>
            <person name="Spaulding J."/>
            <person name="Stalker J."/>
            <person name="Stange-Thomann N."/>
            <person name="Stavropoulos S."/>
            <person name="Stone C."/>
            <person name="Strader C."/>
            <person name="Tesfaye S."/>
            <person name="Thomson T."/>
            <person name="Thoulutsang Y."/>
            <person name="Thoulutsang D."/>
            <person name="Topham K."/>
            <person name="Topping I."/>
            <person name="Tsamla T."/>
            <person name="Vassiliev H."/>
            <person name="Vo A."/>
            <person name="Wangchuk T."/>
            <person name="Wangdi T."/>
            <person name="Weiand M."/>
            <person name="Wilkinson J."/>
            <person name="Wilson A."/>
            <person name="Yadav S."/>
            <person name="Young G."/>
            <person name="Yu Q."/>
            <person name="Zembek L."/>
            <person name="Zhong D."/>
            <person name="Zimmer A."/>
            <person name="Zwirko Z."/>
            <person name="Jaffe D.B."/>
            <person name="Alvarez P."/>
            <person name="Brockman W."/>
            <person name="Butler J."/>
            <person name="Chin C."/>
            <person name="Gnerre S."/>
            <person name="Grabherr M."/>
            <person name="Kleber M."/>
            <person name="Mauceli E."/>
            <person name="MacCallum I."/>
        </authorList>
    </citation>
    <scope>NUCLEOTIDE SEQUENCE [LARGE SCALE GENOMIC DNA]</scope>
    <source>
        <strain evidence="22">Tucson 15081-1352.22</strain>
    </source>
</reference>
<feature type="region of interest" description="Disordered" evidence="18">
    <location>
        <begin position="521"/>
        <end position="644"/>
    </location>
</feature>
<evidence type="ECO:0000313" key="21">
    <source>
        <dbReference type="EMBL" id="EDW11498.1"/>
    </source>
</evidence>
<dbReference type="PROSITE" id="PS00842">
    <property type="entry name" value="XPG_2"/>
    <property type="match status" value="1"/>
</dbReference>
<dbReference type="OMA" id="AQMAWLN"/>
<keyword evidence="9 17" id="KW-0228">DNA excision</keyword>
<evidence type="ECO:0000256" key="9">
    <source>
        <dbReference type="ARBA" id="ARBA00022769"/>
    </source>
</evidence>
<evidence type="ECO:0000256" key="1">
    <source>
        <dbReference type="ARBA" id="ARBA00004123"/>
    </source>
</evidence>
<keyword evidence="13 17" id="KW-0267">Excision nuclease</keyword>
<dbReference type="SUPFAM" id="SSF47807">
    <property type="entry name" value="5' to 3' exonuclease, C-terminal subdomain"/>
    <property type="match status" value="1"/>
</dbReference>
<dbReference type="SMR" id="B4KJQ3"/>
<proteinExistence type="inferred from homology"/>
<dbReference type="HOGENOM" id="CLU_017284_1_0_1"/>
<dbReference type="SMART" id="SM00485">
    <property type="entry name" value="XPGN"/>
    <property type="match status" value="1"/>
</dbReference>
<keyword evidence="11 17" id="KW-0269">Exonuclease</keyword>
<comment type="similarity">
    <text evidence="2 17">Belongs to the XPG/RAD2 endonuclease family. EXO1 subfamily.</text>
</comment>
<evidence type="ECO:0000256" key="14">
    <source>
        <dbReference type="ARBA" id="ARBA00023125"/>
    </source>
</evidence>
<dbReference type="GO" id="GO:0046872">
    <property type="term" value="F:metal ion binding"/>
    <property type="evidence" value="ECO:0007669"/>
    <property type="project" value="UniProtKB-UniRule"/>
</dbReference>
<dbReference type="GO" id="GO:0006298">
    <property type="term" value="P:mismatch repair"/>
    <property type="evidence" value="ECO:0007669"/>
    <property type="project" value="TreeGrafter"/>
</dbReference>
<dbReference type="CDD" id="cd09908">
    <property type="entry name" value="H3TH_EXO1"/>
    <property type="match status" value="1"/>
</dbReference>
<feature type="region of interest" description="Disordered" evidence="18">
    <location>
        <begin position="426"/>
        <end position="467"/>
    </location>
</feature>
<feature type="domain" description="XPG-I" evidence="19">
    <location>
        <begin position="138"/>
        <end position="211"/>
    </location>
</feature>
<evidence type="ECO:0000256" key="17">
    <source>
        <dbReference type="RuleBase" id="RU910737"/>
    </source>
</evidence>
<keyword evidence="8 17" id="KW-0227">DNA damage</keyword>
<feature type="compositionally biased region" description="Low complexity" evidence="18">
    <location>
        <begin position="437"/>
        <end position="452"/>
    </location>
</feature>
<sequence>MGITGLIPFLEKASAKVNLKDLRGSTVAVDSYCWLHKGVFSCAEKIVRGEDTDLYVQYCMKFVQMLMSYDIKVILVFDGQHLPAKALTEQRRREARQQSQKRAKELLRLGRVEEARSQMRRGVDVTHEMALRLIQRCRERNVDCIVAPYEADAQMAWLNKAGIAEYIITEDSDLTLFGAEKVIFKLDLNGNGLLVEADKFHLAMGCSKERYHFEKFRRMCILSGCDYLDSLPGIGLAKACKFILKTEQDDMRIALKKIPQYLNMRNLEVDDDYIENFMKAEATFKHMYIYNPLEKRMERLHALEDYETDERYCSNAGSLLTDSEKAMQLALGNLNPFTLKTLDNWHPDQATQLATKAASANAIKRSKHKSIWQKETKETPQELKQTSCALYFKRIDFVGQNIQAEIEANQRQEQAKPTEAELINVYSFKGKRKRSPSRSNSQSTPPSSPVQSKSRHNPFAKESLQRPPAVCENASLLRLVSPSKCSPLKSMEQSRVNPSKRCNLTEVLEQVEVRSRFFSARTSETERMPRVPKEQLSDEKQLQAPAVEQENEQPVVPQKMQPEQPNEQPREANIPELDVESTTTSATTASNEDILLLSSDDDSAPLPRIQAQAKPQLKLAPVARRVGLSKPKAKGRTKSVPISENQTKLSMFGFHKPRLLK</sequence>
<dbReference type="InterPro" id="IPR044752">
    <property type="entry name" value="PIN-like_EXO1"/>
</dbReference>
<dbReference type="InterPro" id="IPR037315">
    <property type="entry name" value="EXO1_H3TH"/>
</dbReference>
<dbReference type="Gene3D" id="1.10.150.20">
    <property type="entry name" value="5' to 3' exonuclease, C-terminal subdomain"/>
    <property type="match status" value="1"/>
</dbReference>
<evidence type="ECO:0000256" key="11">
    <source>
        <dbReference type="ARBA" id="ARBA00022839"/>
    </source>
</evidence>
<dbReference type="Pfam" id="PF00867">
    <property type="entry name" value="XPG_I"/>
    <property type="match status" value="1"/>
</dbReference>
<feature type="compositionally biased region" description="Basic and acidic residues" evidence="18">
    <location>
        <begin position="523"/>
        <end position="541"/>
    </location>
</feature>
<dbReference type="GO" id="GO:0003677">
    <property type="term" value="F:DNA binding"/>
    <property type="evidence" value="ECO:0007669"/>
    <property type="project" value="UniProtKB-UniRule"/>
</dbReference>
<dbReference type="InterPro" id="IPR006084">
    <property type="entry name" value="XPG/Rad2"/>
</dbReference>
<keyword evidence="10 17" id="KW-0378">Hydrolase</keyword>
<keyword evidence="16 17" id="KW-0539">Nucleus</keyword>
<dbReference type="GO" id="GO:0035312">
    <property type="term" value="F:5'-3' DNA exonuclease activity"/>
    <property type="evidence" value="ECO:0007669"/>
    <property type="project" value="UniProtKB-UniRule"/>
</dbReference>
<feature type="domain" description="XPG N-terminal" evidence="20">
    <location>
        <begin position="1"/>
        <end position="99"/>
    </location>
</feature>
<feature type="compositionally biased region" description="Low complexity" evidence="18">
    <location>
        <begin position="581"/>
        <end position="598"/>
    </location>
</feature>
<protein>
    <recommendedName>
        <fullName evidence="3 17">Exonuclease 1</fullName>
        <ecNumber evidence="17">3.1.-.-</ecNumber>
    </recommendedName>
</protein>
<dbReference type="InterPro" id="IPR006086">
    <property type="entry name" value="XPG-I_dom"/>
</dbReference>
<dbReference type="PANTHER" id="PTHR11081">
    <property type="entry name" value="FLAP ENDONUCLEASE FAMILY MEMBER"/>
    <property type="match status" value="1"/>
</dbReference>
<evidence type="ECO:0000256" key="7">
    <source>
        <dbReference type="ARBA" id="ARBA00022759"/>
    </source>
</evidence>
<evidence type="ECO:0000256" key="10">
    <source>
        <dbReference type="ARBA" id="ARBA00022801"/>
    </source>
</evidence>
<evidence type="ECO:0000256" key="8">
    <source>
        <dbReference type="ARBA" id="ARBA00022763"/>
    </source>
</evidence>
<dbReference type="Gene3D" id="3.40.50.1010">
    <property type="entry name" value="5'-nuclease"/>
    <property type="match status" value="1"/>
</dbReference>
<comment type="cofactor">
    <cofactor evidence="17">
        <name>Mg(2+)</name>
        <dbReference type="ChEBI" id="CHEBI:18420"/>
    </cofactor>
    <text evidence="17">Binds 2 magnesium ions per subunit. They probably participate in the reaction catalyzed by the enzyme. May bind an additional third magnesium ion after substrate binding.</text>
</comment>
<dbReference type="PANTHER" id="PTHR11081:SF8">
    <property type="entry name" value="EXONUCLEASE 1"/>
    <property type="match status" value="1"/>
</dbReference>
<comment type="function">
    <text evidence="17">5'-&gt;3' double-stranded DNA exonuclease which may also possess a cryptic 3'-&gt;5' double-stranded DNA exonuclease activity. Functions in DNA mismatch repair.</text>
</comment>
<evidence type="ECO:0000256" key="12">
    <source>
        <dbReference type="ARBA" id="ARBA00022842"/>
    </source>
</evidence>
<dbReference type="InterPro" id="IPR029060">
    <property type="entry name" value="PIN-like_dom_sf"/>
</dbReference>
<gene>
    <name evidence="21" type="primary">Dmoj\GI14203</name>
    <name evidence="21" type="ORF">Dmoj_GI14203</name>
</gene>
<keyword evidence="4" id="KW-0597">Phosphoprotein</keyword>
<dbReference type="InterPro" id="IPR008918">
    <property type="entry name" value="HhH2"/>
</dbReference>
<dbReference type="GO" id="GO:0017108">
    <property type="term" value="F:5'-flap endonuclease activity"/>
    <property type="evidence" value="ECO:0007669"/>
    <property type="project" value="TreeGrafter"/>
</dbReference>
<dbReference type="AlphaFoldDB" id="B4KJQ3"/>
<dbReference type="FunFam" id="1.10.150.20:FF:000011">
    <property type="entry name" value="exonuclease 1"/>
    <property type="match status" value="1"/>
</dbReference>
<dbReference type="PROSITE" id="PS00841">
    <property type="entry name" value="XPG_1"/>
    <property type="match status" value="1"/>
</dbReference>
<keyword evidence="12 17" id="KW-0460">Magnesium</keyword>
<dbReference type="Pfam" id="PF00752">
    <property type="entry name" value="XPG_N"/>
    <property type="match status" value="1"/>
</dbReference>
<evidence type="ECO:0000259" key="19">
    <source>
        <dbReference type="SMART" id="SM00484"/>
    </source>
</evidence>
<evidence type="ECO:0000259" key="20">
    <source>
        <dbReference type="SMART" id="SM00485"/>
    </source>
</evidence>
<evidence type="ECO:0000256" key="2">
    <source>
        <dbReference type="ARBA" id="ARBA00010563"/>
    </source>
</evidence>
<evidence type="ECO:0000256" key="13">
    <source>
        <dbReference type="ARBA" id="ARBA00022881"/>
    </source>
</evidence>
<dbReference type="InterPro" id="IPR036279">
    <property type="entry name" value="5-3_exonuclease_C_sf"/>
</dbReference>
<dbReference type="EMBL" id="CH933807">
    <property type="protein sequence ID" value="EDW11498.1"/>
    <property type="molecule type" value="Genomic_DNA"/>
</dbReference>
<dbReference type="InterPro" id="IPR006085">
    <property type="entry name" value="XPG_DNA_repair_N"/>
</dbReference>
<accession>B4KJQ3</accession>
<name>B4KJQ3_DROMO</name>
<dbReference type="EC" id="3.1.-.-" evidence="17"/>
<evidence type="ECO:0000256" key="6">
    <source>
        <dbReference type="ARBA" id="ARBA00022723"/>
    </source>
</evidence>
<dbReference type="CDD" id="cd09857">
    <property type="entry name" value="PIN_EXO1"/>
    <property type="match status" value="1"/>
</dbReference>
<dbReference type="FunCoup" id="B4KJQ3">
    <property type="interactions" value="916"/>
</dbReference>